<dbReference type="Gene3D" id="3.20.20.80">
    <property type="entry name" value="Glycosidases"/>
    <property type="match status" value="1"/>
</dbReference>
<gene>
    <name evidence="4" type="ORF">DC3_05480</name>
</gene>
<feature type="signal peptide" evidence="2">
    <location>
        <begin position="1"/>
        <end position="20"/>
    </location>
</feature>
<dbReference type="InterPro" id="IPR017853">
    <property type="entry name" value="GH"/>
</dbReference>
<dbReference type="AlphaFoldDB" id="A0A511MWE9"/>
<name>A0A511MWE9_DEIC1</name>
<dbReference type="RefSeq" id="WP_146882074.1">
    <property type="nucleotide sequence ID" value="NZ_BJXB01000002.1"/>
</dbReference>
<evidence type="ECO:0000313" key="4">
    <source>
        <dbReference type="EMBL" id="GEM44913.1"/>
    </source>
</evidence>
<feature type="chain" id="PRO_5022026749" description="Glycosyl hydrolase-like 10 domain-containing protein" evidence="2">
    <location>
        <begin position="21"/>
        <end position="352"/>
    </location>
</feature>
<proteinExistence type="predicted"/>
<reference evidence="4 5" key="1">
    <citation type="submission" date="2019-07" db="EMBL/GenBank/DDBJ databases">
        <title>Whole genome shotgun sequence of Deinococcus cellulosilyticus NBRC 106333.</title>
        <authorList>
            <person name="Hosoyama A."/>
            <person name="Uohara A."/>
            <person name="Ohji S."/>
            <person name="Ichikawa N."/>
        </authorList>
    </citation>
    <scope>NUCLEOTIDE SEQUENCE [LARGE SCALE GENOMIC DNA]</scope>
    <source>
        <strain evidence="4 5">NBRC 106333</strain>
    </source>
</reference>
<feature type="domain" description="Glycosyl hydrolase-like 10" evidence="3">
    <location>
        <begin position="63"/>
        <end position="255"/>
    </location>
</feature>
<organism evidence="4 5">
    <name type="scientific">Deinococcus cellulosilyticus (strain DSM 18568 / NBRC 106333 / KACC 11606 / 5516J-15)</name>
    <dbReference type="NCBI Taxonomy" id="1223518"/>
    <lineage>
        <taxon>Bacteria</taxon>
        <taxon>Thermotogati</taxon>
        <taxon>Deinococcota</taxon>
        <taxon>Deinococci</taxon>
        <taxon>Deinococcales</taxon>
        <taxon>Deinococcaceae</taxon>
        <taxon>Deinococcus</taxon>
    </lineage>
</organism>
<dbReference type="Proteomes" id="UP000321306">
    <property type="component" value="Unassembled WGS sequence"/>
</dbReference>
<evidence type="ECO:0000313" key="5">
    <source>
        <dbReference type="Proteomes" id="UP000321306"/>
    </source>
</evidence>
<dbReference type="InterPro" id="IPR003790">
    <property type="entry name" value="GHL10"/>
</dbReference>
<comment type="caution">
    <text evidence="4">The sequence shown here is derived from an EMBL/GenBank/DDBJ whole genome shotgun (WGS) entry which is preliminary data.</text>
</comment>
<dbReference type="EMBL" id="BJXB01000002">
    <property type="protein sequence ID" value="GEM44913.1"/>
    <property type="molecule type" value="Genomic_DNA"/>
</dbReference>
<evidence type="ECO:0000259" key="3">
    <source>
        <dbReference type="Pfam" id="PF02638"/>
    </source>
</evidence>
<dbReference type="PANTHER" id="PTHR43405">
    <property type="entry name" value="GLYCOSYL HYDROLASE DIGH"/>
    <property type="match status" value="1"/>
</dbReference>
<dbReference type="OrthoDB" id="9760892at2"/>
<evidence type="ECO:0000256" key="1">
    <source>
        <dbReference type="ARBA" id="ARBA00022729"/>
    </source>
</evidence>
<keyword evidence="5" id="KW-1185">Reference proteome</keyword>
<protein>
    <recommendedName>
        <fullName evidence="3">Glycosyl hydrolase-like 10 domain-containing protein</fullName>
    </recommendedName>
</protein>
<dbReference type="SUPFAM" id="SSF51445">
    <property type="entry name" value="(Trans)glycosidases"/>
    <property type="match status" value="1"/>
</dbReference>
<evidence type="ECO:0000256" key="2">
    <source>
        <dbReference type="SAM" id="SignalP"/>
    </source>
</evidence>
<accession>A0A511MWE9</accession>
<sequence>MKWWRYFLLVACTFTSLAFAQDPTEGGVLDPETPENITIPDLPAANVRHGVMGVWVRPDPRQDTYTLMDSLKKEGFTDVFVEAFYHGMTIYPSAIAPMRPELTGRDLLNEYVEAAARTGLRLHAWLEVFYWAPPKQYGVSGGLLEEHPEWETLNSKGVRSSDTGLHMGFADPAIYEVRKTVYDLSTELAENYPNVGLHLDYLRYPSKDDFGYNPVAVKIFQDQTGTKAGVTNMKWYAFRQDVLAQAAAGMSRAYHQAGGQGLVTAAVNAYYPLYKPETQQVWTKWQGVDVFIPMAYSTNLTALKVLGYTLRTRSKKPIWMGLQVGPEYPGLTSQMNVLRPQGFSNFVVFGRR</sequence>
<dbReference type="PANTHER" id="PTHR43405:SF1">
    <property type="entry name" value="GLYCOSYL HYDROLASE DIGH"/>
    <property type="match status" value="1"/>
</dbReference>
<keyword evidence="1 2" id="KW-0732">Signal</keyword>
<dbReference type="Pfam" id="PF02638">
    <property type="entry name" value="GHL10"/>
    <property type="match status" value="1"/>
</dbReference>
<dbReference type="InterPro" id="IPR052177">
    <property type="entry name" value="Divisome_Glycosyl_Hydrolase"/>
</dbReference>